<comment type="caution">
    <text evidence="3">The sequence shown here is derived from an EMBL/GenBank/DDBJ whole genome shotgun (WGS) entry which is preliminary data.</text>
</comment>
<dbReference type="Pfam" id="PF13592">
    <property type="entry name" value="HTH_33"/>
    <property type="match status" value="1"/>
</dbReference>
<organism evidence="3 4">
    <name type="scientific">Sabulicella glaciei</name>
    <dbReference type="NCBI Taxonomy" id="2984948"/>
    <lineage>
        <taxon>Bacteria</taxon>
        <taxon>Pseudomonadati</taxon>
        <taxon>Pseudomonadota</taxon>
        <taxon>Alphaproteobacteria</taxon>
        <taxon>Acetobacterales</taxon>
        <taxon>Acetobacteraceae</taxon>
        <taxon>Sabulicella</taxon>
    </lineage>
</organism>
<dbReference type="Pfam" id="PF13358">
    <property type="entry name" value="DDE_3"/>
    <property type="match status" value="1"/>
</dbReference>
<accession>A0ABT3P293</accession>
<dbReference type="SUPFAM" id="SSF46689">
    <property type="entry name" value="Homeodomain-like"/>
    <property type="match status" value="1"/>
</dbReference>
<gene>
    <name evidence="3" type="ORF">OF850_23400</name>
</gene>
<dbReference type="SUPFAM" id="SSF53098">
    <property type="entry name" value="Ribonuclease H-like"/>
    <property type="match status" value="1"/>
</dbReference>
<dbReference type="Pfam" id="PF13384">
    <property type="entry name" value="HTH_23"/>
    <property type="match status" value="1"/>
</dbReference>
<evidence type="ECO:0000259" key="1">
    <source>
        <dbReference type="Pfam" id="PF13358"/>
    </source>
</evidence>
<dbReference type="RefSeq" id="WP_301592840.1">
    <property type="nucleotide sequence ID" value="NZ_JAPFQI010000057.1"/>
</dbReference>
<dbReference type="InterPro" id="IPR025959">
    <property type="entry name" value="Winged_HTH_dom"/>
</dbReference>
<dbReference type="InterPro" id="IPR009057">
    <property type="entry name" value="Homeodomain-like_sf"/>
</dbReference>
<name>A0ABT3P293_9PROT</name>
<dbReference type="PANTHER" id="PTHR46564:SF1">
    <property type="entry name" value="TRANSPOSASE"/>
    <property type="match status" value="1"/>
</dbReference>
<evidence type="ECO:0000259" key="2">
    <source>
        <dbReference type="Pfam" id="PF13592"/>
    </source>
</evidence>
<sequence length="316" mass="34771">MAKTLSEDLRVRVIGAVDGGMSRHAAAKRFGVSVASAVRWLRAWRDAGAKAAKPRGGDRHSHRIEAFSAVILGAIEAQTDITLVELSELLEREHGARFAPSTIWRFGKRHGLSFKKKRAHAAEQDRPDVAARRQAWFDAQPDLDPGRLVFIDETGASTKMARLRGRSPRGQRCRASVPHGHWKTTTFTGALRLSGMTAPMVLDGPMNGRAFLAYVEQVLVPTLRPGDTVILDNLPAHKPHGVREAIERVGARLCFLPPYSPDFNPIENAFAKLKALLRKAAARTVEDLWDAIRDALPAFTPAECANYFTAAGYEPE</sequence>
<proteinExistence type="predicted"/>
<dbReference type="Gene3D" id="3.30.420.10">
    <property type="entry name" value="Ribonuclease H-like superfamily/Ribonuclease H"/>
    <property type="match status" value="1"/>
</dbReference>
<dbReference type="EMBL" id="JAPFQI010000057">
    <property type="protein sequence ID" value="MCW8088526.1"/>
    <property type="molecule type" value="Genomic_DNA"/>
</dbReference>
<evidence type="ECO:0000313" key="4">
    <source>
        <dbReference type="Proteomes" id="UP001526430"/>
    </source>
</evidence>
<protein>
    <submittedName>
        <fullName evidence="3">IS630 family transposase</fullName>
    </submittedName>
</protein>
<feature type="domain" description="Tc1-like transposase DDE" evidence="1">
    <location>
        <begin position="147"/>
        <end position="288"/>
    </location>
</feature>
<dbReference type="InterPro" id="IPR047655">
    <property type="entry name" value="Transpos_IS630-like"/>
</dbReference>
<reference evidence="3 4" key="1">
    <citation type="submission" date="2022-10" db="EMBL/GenBank/DDBJ databases">
        <title>Roseococcus glaciei nov., sp. nov., isolated from glacier.</title>
        <authorList>
            <person name="Liu Q."/>
            <person name="Xin Y.-H."/>
        </authorList>
    </citation>
    <scope>NUCLEOTIDE SEQUENCE [LARGE SCALE GENOMIC DNA]</scope>
    <source>
        <strain evidence="3 4">MDT2-1-1</strain>
    </source>
</reference>
<dbReference type="InterPro" id="IPR038717">
    <property type="entry name" value="Tc1-like_DDE_dom"/>
</dbReference>
<dbReference type="InterPro" id="IPR036397">
    <property type="entry name" value="RNaseH_sf"/>
</dbReference>
<dbReference type="Proteomes" id="UP001526430">
    <property type="component" value="Unassembled WGS sequence"/>
</dbReference>
<evidence type="ECO:0000313" key="3">
    <source>
        <dbReference type="EMBL" id="MCW8088526.1"/>
    </source>
</evidence>
<dbReference type="InterPro" id="IPR012337">
    <property type="entry name" value="RNaseH-like_sf"/>
</dbReference>
<keyword evidence="4" id="KW-1185">Reference proteome</keyword>
<dbReference type="PANTHER" id="PTHR46564">
    <property type="entry name" value="TRANSPOSASE"/>
    <property type="match status" value="1"/>
</dbReference>
<feature type="domain" description="Winged helix-turn helix" evidence="2">
    <location>
        <begin position="82"/>
        <end position="133"/>
    </location>
</feature>
<dbReference type="NCBIfam" id="NF033545">
    <property type="entry name" value="transpos_IS630"/>
    <property type="match status" value="1"/>
</dbReference>